<evidence type="ECO:0000256" key="11">
    <source>
        <dbReference type="ARBA" id="ARBA00023268"/>
    </source>
</evidence>
<evidence type="ECO:0000259" key="19">
    <source>
        <dbReference type="PROSITE" id="PS50980"/>
    </source>
</evidence>
<name>A0A8H6C5A0_CANAX</name>
<evidence type="ECO:0000313" key="21">
    <source>
        <dbReference type="EMBL" id="KAF6071889.1"/>
    </source>
</evidence>
<evidence type="ECO:0000256" key="9">
    <source>
        <dbReference type="ARBA" id="ARBA00023160"/>
    </source>
</evidence>
<dbReference type="InterPro" id="IPR011761">
    <property type="entry name" value="ATP-grasp"/>
</dbReference>
<feature type="domain" description="Lipoyl-binding" evidence="16">
    <location>
        <begin position="632"/>
        <end position="707"/>
    </location>
</feature>
<dbReference type="InterPro" id="IPR011054">
    <property type="entry name" value="Rudment_hybrid_motif"/>
</dbReference>
<keyword evidence="11" id="KW-0511">Multifunctional enzyme</keyword>
<dbReference type="PROSITE" id="PS50989">
    <property type="entry name" value="COA_CT_CTER"/>
    <property type="match status" value="1"/>
</dbReference>
<gene>
    <name evidence="21" type="ORF">FOB64_000845</name>
</gene>
<dbReference type="CDD" id="cd06850">
    <property type="entry name" value="biotinyl_domain"/>
    <property type="match status" value="1"/>
</dbReference>
<dbReference type="UniPathway" id="UPA00655">
    <property type="reaction ID" value="UER00711"/>
</dbReference>
<evidence type="ECO:0000256" key="12">
    <source>
        <dbReference type="ARBA" id="ARBA00048065"/>
    </source>
</evidence>
<dbReference type="Gene3D" id="3.30.1490.20">
    <property type="entry name" value="ATP-grasp fold, A domain"/>
    <property type="match status" value="1"/>
</dbReference>
<dbReference type="Gene3D" id="3.30.470.20">
    <property type="entry name" value="ATP-grasp fold, B domain"/>
    <property type="match status" value="1"/>
</dbReference>
<evidence type="ECO:0000256" key="7">
    <source>
        <dbReference type="ARBA" id="ARBA00022840"/>
    </source>
</evidence>
<dbReference type="GO" id="GO:0004075">
    <property type="term" value="F:biotin carboxylase activity"/>
    <property type="evidence" value="ECO:0007669"/>
    <property type="project" value="UniProtKB-EC"/>
</dbReference>
<evidence type="ECO:0000256" key="3">
    <source>
        <dbReference type="ARBA" id="ARBA00022516"/>
    </source>
</evidence>
<dbReference type="SUPFAM" id="SSF56059">
    <property type="entry name" value="Glutathione synthetase ATP-binding domain-like"/>
    <property type="match status" value="1"/>
</dbReference>
<dbReference type="InterPro" id="IPR049076">
    <property type="entry name" value="ACCA"/>
</dbReference>
<evidence type="ECO:0000256" key="8">
    <source>
        <dbReference type="ARBA" id="ARBA00023098"/>
    </source>
</evidence>
<keyword evidence="9" id="KW-0275">Fatty acid biosynthesis</keyword>
<feature type="domain" description="CoA carboxyltransferase N-terminal" evidence="19">
    <location>
        <begin position="1346"/>
        <end position="1680"/>
    </location>
</feature>
<dbReference type="GO" id="GO:0003989">
    <property type="term" value="F:acetyl-CoA carboxylase activity"/>
    <property type="evidence" value="ECO:0007669"/>
    <property type="project" value="UniProtKB-EC"/>
</dbReference>
<organism evidence="21 22">
    <name type="scientific">Candida albicans</name>
    <name type="common">Yeast</name>
    <dbReference type="NCBI Taxonomy" id="5476"/>
    <lineage>
        <taxon>Eukaryota</taxon>
        <taxon>Fungi</taxon>
        <taxon>Dikarya</taxon>
        <taxon>Ascomycota</taxon>
        <taxon>Saccharomycotina</taxon>
        <taxon>Pichiomycetes</taxon>
        <taxon>Debaryomycetaceae</taxon>
        <taxon>Candida/Lodderomyces clade</taxon>
        <taxon>Candida</taxon>
    </lineage>
</organism>
<feature type="coiled-coil region" evidence="15">
    <location>
        <begin position="1998"/>
        <end position="2025"/>
    </location>
</feature>
<dbReference type="PANTHER" id="PTHR45728">
    <property type="entry name" value="ACETYL-COA CARBOXYLASE, ISOFORM A"/>
    <property type="match status" value="1"/>
</dbReference>
<keyword evidence="10" id="KW-0092">Biotin</keyword>
<dbReference type="InterPro" id="IPR016185">
    <property type="entry name" value="PreATP-grasp_dom_sf"/>
</dbReference>
<keyword evidence="5 14" id="KW-0547">Nucleotide-binding</keyword>
<evidence type="ECO:0000256" key="10">
    <source>
        <dbReference type="ARBA" id="ARBA00023267"/>
    </source>
</evidence>
<feature type="domain" description="Biotin carboxylation" evidence="18">
    <location>
        <begin position="53"/>
        <end position="505"/>
    </location>
</feature>
<dbReference type="PANTHER" id="PTHR45728:SF3">
    <property type="entry name" value="ACETYL-COA CARBOXYLASE"/>
    <property type="match status" value="1"/>
</dbReference>
<keyword evidence="8" id="KW-0443">Lipid metabolism</keyword>
<accession>A0A8H6C5A0</accession>
<comment type="caution">
    <text evidence="21">The sequence shown here is derived from an EMBL/GenBank/DDBJ whole genome shotgun (WGS) entry which is preliminary data.</text>
</comment>
<dbReference type="GO" id="GO:0005739">
    <property type="term" value="C:mitochondrion"/>
    <property type="evidence" value="ECO:0007669"/>
    <property type="project" value="TreeGrafter"/>
</dbReference>
<evidence type="ECO:0000256" key="13">
    <source>
        <dbReference type="ARBA" id="ARBA00048600"/>
    </source>
</evidence>
<evidence type="ECO:0000259" key="20">
    <source>
        <dbReference type="PROSITE" id="PS50989"/>
    </source>
</evidence>
<dbReference type="Proteomes" id="UP000536275">
    <property type="component" value="Unassembled WGS sequence"/>
</dbReference>
<dbReference type="FunFam" id="3.90.226.10:FF:000010">
    <property type="entry name" value="acetyl-CoA carboxylase isoform X2"/>
    <property type="match status" value="1"/>
</dbReference>
<dbReference type="PROSITE" id="PS00866">
    <property type="entry name" value="CPSASE_1"/>
    <property type="match status" value="1"/>
</dbReference>
<dbReference type="InterPro" id="IPR005481">
    <property type="entry name" value="BC-like_N"/>
</dbReference>
<dbReference type="InterPro" id="IPR000089">
    <property type="entry name" value="Biotin_lipoyl"/>
</dbReference>
<dbReference type="PROSITE" id="PS00867">
    <property type="entry name" value="CPSASE_2"/>
    <property type="match status" value="1"/>
</dbReference>
<dbReference type="InterPro" id="IPR011053">
    <property type="entry name" value="Single_hybrid_motif"/>
</dbReference>
<dbReference type="EMBL" id="JABWAD010000010">
    <property type="protein sequence ID" value="KAF6071889.1"/>
    <property type="molecule type" value="Genomic_DNA"/>
</dbReference>
<dbReference type="Pfam" id="PF01039">
    <property type="entry name" value="Carboxyl_trans"/>
    <property type="match status" value="1"/>
</dbReference>
<evidence type="ECO:0000256" key="6">
    <source>
        <dbReference type="ARBA" id="ARBA00022832"/>
    </source>
</evidence>
<dbReference type="Gene3D" id="2.40.50.100">
    <property type="match status" value="1"/>
</dbReference>
<evidence type="ECO:0000256" key="1">
    <source>
        <dbReference type="ARBA" id="ARBA00001953"/>
    </source>
</evidence>
<dbReference type="InterPro" id="IPR001882">
    <property type="entry name" value="Biotin_BS"/>
</dbReference>
<keyword evidence="7 14" id="KW-0067">ATP-binding</keyword>
<dbReference type="GO" id="GO:0046872">
    <property type="term" value="F:metal ion binding"/>
    <property type="evidence" value="ECO:0007669"/>
    <property type="project" value="InterPro"/>
</dbReference>
<dbReference type="PROSITE" id="PS50968">
    <property type="entry name" value="BIOTINYL_LIPOYL"/>
    <property type="match status" value="1"/>
</dbReference>
<sequence length="2059" mass="229148">MSDQSPSPSPSDSLSYTTLHENLPSHFLGGNSVLNAEPSKVRDFVRAHQGHTVISKILIANNGIAAVKEIRSVRKWAYETFGDEKAIQFTVMATPEDLEANAEYIRMADQFIEVPGGTNNNNYANVDLIVEIAEKNPLLPEKLAASPKKIIFIGPPGSAMRSLGDKISSTIVAQHAQVPCIPWSGTGVDEVKIDPQTNLVSVADDIYAKGCCTSPEDGLEKAKKIGFPVMIKASEGGGGKGIRKVDDEKNFITLYNQAANEIPGSPILYEVSRSYGTNISLFGRDCSVQRRHQKIIEEAPVTIARKETFHEMENAAVRLGKLVGYVSAGTVEYLYSHAEDKFYFLELNPRLQVEHPTTEMVTGVNLPAAQLQIAMGIPMHRIRDIRTLYGHCTACRITSEDPGEGFKPSGGSLHELNFRSSSNVWGYFSVGNQSSIHSFSDSQFGHIFAFGENRQASRKHMVVALKELSIRGDFRTTVEYLIKLLETPDFEDNTITTGWLDELITKKLTAERPDPIVAVVCGAVTKVHIQAEEEKKEYIQSLEKGQVPHRNLLKTIFPVEFIYEGERYKFTATKSSEDKYTLFLNGSRCVVGARSLSDGGLLCALDGKSHSVYWKEEASATRLSVDGKTCLLEVENDPTQLRTPSPGKLVKYLVDSGEHVDAGQPYAEVEVMKMCMPLIAQENGVVKHAKPFEGTLPSMGEPNVTGTKPAHKFNHCAGILKNILAGYDNQVILNSTLKSLGEVLKDNELPYSEWQQQISALHSRLPPKLDDGLTALVERTQSRGAEFPARQILKLITKSIAENGNDMLEDVVAPLVSIATSYQNGLVEHEYDYFASLINEYYDVESLFSGENVREDNVILKLRDENKSDLKKVIGIGLSHSRVSAKNNLILAILDIYEPLLQSNSSVAASIREALKKLVQLDSRACAKVALKAREILIQCSLPSIKERSDQLEHILRSSVVQTSYGEIFAKHREPNLEIIREVVDSKHIVFDVLAQFLINPDPWVAIAAAEVYVRRSYRAYDLAAGVNDAQQAAAAGGDDSTSMKHAASVSDLTFVVDSKTEHSTRTGVLAPARHLDDLLNVLNIVITSIDGYSDENEYLSRINEILCEYKEELISAGVRRVTFVFAHQIGQYPKYYTFTGPDYEENKVIRHIEPALAFQLELGRLANFDIKPIFTNNRNIHVYDAIGKNAPSDKRFFTRGIIRTGVLKEDISISEYLIAESNRLMNDILDTLEVIDTSNSDLNHIFINFSNAFNVQASDVEAAFGSFLERFGRRLWRLRVTGAEIRIVCTDPQGTSFPLRAIINNVSGYVVKSELYLEVKNPKGEWVFKSIGHPGSMHLRPISTPYPVKESLQPKRYKAHNMGTTYVYDFPELFRQATISQWKKYGKKVPKDVFVSLELITDETDSLIAVERDPGANKIGMVGFKVTAKTPEYPHGRQLIIVANDITHKIGSFGPEEDNYFNKCTELARKLGIPRIYLSANSGARIGVAEELIPLYQVAWNEEGSPDKGFRYLYLSTAAKESLEKDGKSDSVVTERIVEKGEERHVIKAIIGAEDGLGVECLKGSGLIAGATSRAYKDIFTITLVTCRSVGIGAYLVRLGQRAIQIDGQPIILTGAPAINKLLGREVYSSNLQLGGTQIMYNNGVSHLTANDDLAGVEKIMEWLSYVPAKRGLPVPILESEDSWDRDVDYYPPKQEAFDVRWMIQGREVDGEYESGLFDKDSFQETLSGWAKGVVVGRARLGGIPIGVIGVETRTVENLIPADPANPDSTESLIQEAGQVWYPNSAFKTAQAINDFNNGEQLPLMILANWRGFSGGQRDMYNEVLKYGSFIVDALVDFKQPIFTYIPPNGELRGGSWVVVDPTINSDMMEMYADVDSRAGVLEPEGMVGIKYRRDKLLATMERLDPTYGEMKAKLNDSSLSPEEHSKISAKLFAREKALLPIYAQISVQFADLHDRSGRICFEIDSEQIKDSSKLERVARLKSWMPTVEYDDDQAVSNWIEENHAKLQKRVNELKQEVSRTKIMRLLKEDPNSAISAMKDYVERLSKEDKEKFLKALK</sequence>
<evidence type="ECO:0000256" key="14">
    <source>
        <dbReference type="PROSITE-ProRule" id="PRU00409"/>
    </source>
</evidence>
<dbReference type="FunFam" id="2.40.460.10:FF:000001">
    <property type="entry name" value="Acetyl-CoA carboxylase 1"/>
    <property type="match status" value="1"/>
</dbReference>
<evidence type="ECO:0000256" key="15">
    <source>
        <dbReference type="SAM" id="Coils"/>
    </source>
</evidence>
<dbReference type="PROSITE" id="PS50979">
    <property type="entry name" value="BC"/>
    <property type="match status" value="1"/>
</dbReference>
<evidence type="ECO:0000256" key="2">
    <source>
        <dbReference type="ARBA" id="ARBA00004956"/>
    </source>
</evidence>
<dbReference type="Pfam" id="PF00289">
    <property type="entry name" value="Biotin_carb_N"/>
    <property type="match status" value="1"/>
</dbReference>
<proteinExistence type="predicted"/>
<dbReference type="FunFam" id="2.40.50.100:FF:000005">
    <property type="entry name" value="Acetyl-CoA carboxylase 1"/>
    <property type="match status" value="1"/>
</dbReference>
<keyword evidence="3" id="KW-0444">Lipid biosynthesis</keyword>
<keyword evidence="15" id="KW-0175">Coiled coil</keyword>
<dbReference type="FunFam" id="3.30.1490.20:FF:000003">
    <property type="entry name" value="acetyl-CoA carboxylase isoform X1"/>
    <property type="match status" value="1"/>
</dbReference>
<feature type="domain" description="ATP-grasp" evidence="17">
    <location>
        <begin position="196"/>
        <end position="375"/>
    </location>
</feature>
<keyword evidence="4" id="KW-0436">Ligase</keyword>
<evidence type="ECO:0000259" key="16">
    <source>
        <dbReference type="PROSITE" id="PS50968"/>
    </source>
</evidence>
<evidence type="ECO:0000313" key="22">
    <source>
        <dbReference type="Proteomes" id="UP000536275"/>
    </source>
</evidence>
<dbReference type="InterPro" id="IPR013537">
    <property type="entry name" value="AcCoA_COase_cen"/>
</dbReference>
<dbReference type="InterPro" id="IPR011764">
    <property type="entry name" value="Biotin_carboxylation_dom"/>
</dbReference>
<comment type="pathway">
    <text evidence="2">Lipid metabolism; malonyl-CoA biosynthesis; malonyl-CoA from acetyl-CoA: step 1/1.</text>
</comment>
<dbReference type="InterPro" id="IPR005482">
    <property type="entry name" value="Biotin_COase_C"/>
</dbReference>
<dbReference type="GO" id="GO:2001295">
    <property type="term" value="P:malonyl-CoA biosynthetic process"/>
    <property type="evidence" value="ECO:0007669"/>
    <property type="project" value="UniProtKB-UniPathway"/>
</dbReference>
<dbReference type="InterPro" id="IPR011762">
    <property type="entry name" value="COA_CT_N"/>
</dbReference>
<dbReference type="InterPro" id="IPR049074">
    <property type="entry name" value="ACCA_BT"/>
</dbReference>
<comment type="catalytic activity">
    <reaction evidence="12">
        <text>hydrogencarbonate + acetyl-CoA + ATP = malonyl-CoA + ADP + phosphate + H(+)</text>
        <dbReference type="Rhea" id="RHEA:11308"/>
        <dbReference type="ChEBI" id="CHEBI:15378"/>
        <dbReference type="ChEBI" id="CHEBI:17544"/>
        <dbReference type="ChEBI" id="CHEBI:30616"/>
        <dbReference type="ChEBI" id="CHEBI:43474"/>
        <dbReference type="ChEBI" id="CHEBI:57288"/>
        <dbReference type="ChEBI" id="CHEBI:57384"/>
        <dbReference type="ChEBI" id="CHEBI:456216"/>
        <dbReference type="EC" id="6.4.1.2"/>
    </reaction>
</comment>
<keyword evidence="6" id="KW-0276">Fatty acid metabolism</keyword>
<dbReference type="GO" id="GO:0042759">
    <property type="term" value="P:long-chain fatty acid biosynthetic process"/>
    <property type="evidence" value="ECO:0007669"/>
    <property type="project" value="UniProtKB-ARBA"/>
</dbReference>
<dbReference type="SUPFAM" id="SSF52440">
    <property type="entry name" value="PreATP-grasp domain"/>
    <property type="match status" value="1"/>
</dbReference>
<feature type="domain" description="CoA carboxyltransferase C-terminal" evidence="20">
    <location>
        <begin position="1684"/>
        <end position="2049"/>
    </location>
</feature>
<evidence type="ECO:0000256" key="5">
    <source>
        <dbReference type="ARBA" id="ARBA00022741"/>
    </source>
</evidence>
<comment type="catalytic activity">
    <reaction evidence="13">
        <text>N(6)-biotinyl-L-lysyl-[protein] + hydrogencarbonate + ATP = N(6)-carboxybiotinyl-L-lysyl-[protein] + ADP + phosphate + H(+)</text>
        <dbReference type="Rhea" id="RHEA:13501"/>
        <dbReference type="Rhea" id="RHEA-COMP:10505"/>
        <dbReference type="Rhea" id="RHEA-COMP:10506"/>
        <dbReference type="ChEBI" id="CHEBI:15378"/>
        <dbReference type="ChEBI" id="CHEBI:17544"/>
        <dbReference type="ChEBI" id="CHEBI:30616"/>
        <dbReference type="ChEBI" id="CHEBI:43474"/>
        <dbReference type="ChEBI" id="CHEBI:83144"/>
        <dbReference type="ChEBI" id="CHEBI:83145"/>
        <dbReference type="ChEBI" id="CHEBI:456216"/>
        <dbReference type="EC" id="6.3.4.14"/>
    </reaction>
</comment>
<comment type="cofactor">
    <cofactor evidence="1">
        <name>biotin</name>
        <dbReference type="ChEBI" id="CHEBI:57586"/>
    </cofactor>
</comment>
<dbReference type="SUPFAM" id="SSF51230">
    <property type="entry name" value="Single hybrid motif"/>
    <property type="match status" value="1"/>
</dbReference>
<dbReference type="SMART" id="SM00878">
    <property type="entry name" value="Biotin_carb_C"/>
    <property type="match status" value="1"/>
</dbReference>
<dbReference type="PROSITE" id="PS50975">
    <property type="entry name" value="ATP_GRASP"/>
    <property type="match status" value="1"/>
</dbReference>
<dbReference type="Gene3D" id="3.90.1770.10">
    <property type="entry name" value="PreATP-grasp domain"/>
    <property type="match status" value="1"/>
</dbReference>
<evidence type="ECO:0000256" key="4">
    <source>
        <dbReference type="ARBA" id="ARBA00022598"/>
    </source>
</evidence>
<dbReference type="Pfam" id="PF02786">
    <property type="entry name" value="CPSase_L_D2"/>
    <property type="match status" value="1"/>
</dbReference>
<dbReference type="InterPro" id="IPR013815">
    <property type="entry name" value="ATP_grasp_subdomain_1"/>
</dbReference>
<dbReference type="GO" id="GO:0005524">
    <property type="term" value="F:ATP binding"/>
    <property type="evidence" value="ECO:0007669"/>
    <property type="project" value="UniProtKB-UniRule"/>
</dbReference>
<dbReference type="InterPro" id="IPR011763">
    <property type="entry name" value="COA_CT_C"/>
</dbReference>
<dbReference type="Pfam" id="PF08326">
    <property type="entry name" value="ACC_central"/>
    <property type="match status" value="1"/>
</dbReference>
<dbReference type="Gene3D" id="2.40.460.10">
    <property type="entry name" value="Biotin dependent carboxylase carboxyltransferase"/>
    <property type="match status" value="1"/>
</dbReference>
<dbReference type="Pfam" id="PF21385">
    <property type="entry name" value="ACCA_BT"/>
    <property type="match status" value="1"/>
</dbReference>
<dbReference type="Gene3D" id="3.40.50.20">
    <property type="match status" value="1"/>
</dbReference>
<reference evidence="21 22" key="1">
    <citation type="submission" date="2020-03" db="EMBL/GenBank/DDBJ databases">
        <title>FDA dAtabase for Regulatory Grade micrObial Sequences (FDA-ARGOS): Supporting development and validation of Infectious Disease Dx tests.</title>
        <authorList>
            <person name="Campos J."/>
            <person name="Goldberg B."/>
            <person name="Tallon L."/>
            <person name="Sadzewicz L."/>
            <person name="Vavikolanu K."/>
            <person name="Mehta A."/>
            <person name="Aluvathingal J."/>
            <person name="Nadendla S."/>
            <person name="Nandy P."/>
            <person name="Geyer C."/>
            <person name="Yan Y."/>
            <person name="Sichtig H."/>
        </authorList>
    </citation>
    <scope>NUCLEOTIDE SEQUENCE [LARGE SCALE GENOMIC DNA]</scope>
    <source>
        <strain evidence="21 22">FDAARGOS_656</strain>
    </source>
</reference>
<protein>
    <submittedName>
        <fullName evidence="21">Acetyl-CoA carboxylase, central region family protein</fullName>
    </submittedName>
</protein>
<dbReference type="InterPro" id="IPR005479">
    <property type="entry name" value="CPAse_ATP-bd"/>
</dbReference>
<dbReference type="InterPro" id="IPR029045">
    <property type="entry name" value="ClpP/crotonase-like_dom_sf"/>
</dbReference>
<dbReference type="InterPro" id="IPR034733">
    <property type="entry name" value="AcCoA_carboxyl_beta"/>
</dbReference>
<dbReference type="Pfam" id="PF02785">
    <property type="entry name" value="Biotin_carb_C"/>
    <property type="match status" value="1"/>
</dbReference>
<dbReference type="Gene3D" id="3.90.226.10">
    <property type="entry name" value="2-enoyl-CoA Hydratase, Chain A, domain 1"/>
    <property type="match status" value="2"/>
</dbReference>
<dbReference type="SUPFAM" id="SSF51246">
    <property type="entry name" value="Rudiment single hybrid motif"/>
    <property type="match status" value="1"/>
</dbReference>
<dbReference type="PROSITE" id="PS00188">
    <property type="entry name" value="BIOTIN"/>
    <property type="match status" value="1"/>
</dbReference>
<evidence type="ECO:0000259" key="18">
    <source>
        <dbReference type="PROSITE" id="PS50979"/>
    </source>
</evidence>
<dbReference type="SUPFAM" id="SSF52096">
    <property type="entry name" value="ClpP/crotonase"/>
    <property type="match status" value="2"/>
</dbReference>
<dbReference type="PROSITE" id="PS50980">
    <property type="entry name" value="COA_CT_NTER"/>
    <property type="match status" value="1"/>
</dbReference>
<evidence type="ECO:0000259" key="17">
    <source>
        <dbReference type="PROSITE" id="PS50975"/>
    </source>
</evidence>